<protein>
    <submittedName>
        <fullName evidence="2">EAL domain-containing protein</fullName>
    </submittedName>
</protein>
<dbReference type="SMART" id="SM00052">
    <property type="entry name" value="EAL"/>
    <property type="match status" value="1"/>
</dbReference>
<dbReference type="EMBL" id="CP023525">
    <property type="protein sequence ID" value="ATF92428.1"/>
    <property type="molecule type" value="Genomic_DNA"/>
</dbReference>
<dbReference type="Gene3D" id="3.20.20.450">
    <property type="entry name" value="EAL domain"/>
    <property type="match status" value="1"/>
</dbReference>
<dbReference type="PANTHER" id="PTHR33121">
    <property type="entry name" value="CYCLIC DI-GMP PHOSPHODIESTERASE PDEF"/>
    <property type="match status" value="1"/>
</dbReference>
<evidence type="ECO:0000313" key="4">
    <source>
        <dbReference type="Proteomes" id="UP000217979"/>
    </source>
</evidence>
<dbReference type="Proteomes" id="UP000251197">
    <property type="component" value="Unassembled WGS sequence"/>
</dbReference>
<evidence type="ECO:0000313" key="2">
    <source>
        <dbReference type="EMBL" id="ATF92428.1"/>
    </source>
</evidence>
<name>A0A291DXW2_9ENTR</name>
<reference evidence="2 4" key="1">
    <citation type="submission" date="2017-09" db="EMBL/GenBank/DDBJ databases">
        <title>FDA dAtabase for Regulatory Grade micrObial Sequences (FDA-ARGOS): Supporting development and validation of Infectious Disease Dx tests.</title>
        <authorList>
            <person name="Minogue T."/>
            <person name="Wolcott M."/>
            <person name="Wasieloski L."/>
            <person name="Aguilar W."/>
            <person name="Moore D."/>
            <person name="Tallon L."/>
            <person name="Sadzewicz L."/>
            <person name="Ott S."/>
            <person name="Zhao X."/>
            <person name="Nagaraj S."/>
            <person name="Vavikolanu K."/>
            <person name="Aluvathingal J."/>
            <person name="Nadendla S."/>
            <person name="Sichtig H."/>
        </authorList>
    </citation>
    <scope>NUCLEOTIDE SEQUENCE [LARGE SCALE GENOMIC DNA]</scope>
    <source>
        <strain evidence="2 4">FDAARGOS_392</strain>
    </source>
</reference>
<evidence type="ECO:0000313" key="5">
    <source>
        <dbReference type="Proteomes" id="UP000251197"/>
    </source>
</evidence>
<proteinExistence type="predicted"/>
<evidence type="ECO:0000259" key="1">
    <source>
        <dbReference type="PROSITE" id="PS50883"/>
    </source>
</evidence>
<evidence type="ECO:0000313" key="3">
    <source>
        <dbReference type="EMBL" id="SQC92501.1"/>
    </source>
</evidence>
<dbReference type="PANTHER" id="PTHR33121:SF70">
    <property type="entry name" value="SIGNALING PROTEIN YKOW"/>
    <property type="match status" value="1"/>
</dbReference>
<dbReference type="SUPFAM" id="SSF141868">
    <property type="entry name" value="EAL domain-like"/>
    <property type="match status" value="1"/>
</dbReference>
<dbReference type="AlphaFoldDB" id="A0A291DXW2"/>
<dbReference type="CDD" id="cd01948">
    <property type="entry name" value="EAL"/>
    <property type="match status" value="1"/>
</dbReference>
<reference evidence="3 5" key="2">
    <citation type="submission" date="2018-06" db="EMBL/GenBank/DDBJ databases">
        <authorList>
            <consortium name="Pathogen Informatics"/>
            <person name="Doyle S."/>
        </authorList>
    </citation>
    <scope>NUCLEOTIDE SEQUENCE [LARGE SCALE GENOMIC DNA]</scope>
    <source>
        <strain evidence="3 5">NCTC12120</strain>
    </source>
</reference>
<dbReference type="InterPro" id="IPR001633">
    <property type="entry name" value="EAL_dom"/>
</dbReference>
<dbReference type="Pfam" id="PF00563">
    <property type="entry name" value="EAL"/>
    <property type="match status" value="1"/>
</dbReference>
<feature type="domain" description="EAL" evidence="1">
    <location>
        <begin position="2"/>
        <end position="252"/>
    </location>
</feature>
<dbReference type="RefSeq" id="WP_061277514.1">
    <property type="nucleotide sequence ID" value="NZ_CP023525.1"/>
</dbReference>
<dbReference type="STRING" id="158822.LH23_18365"/>
<dbReference type="InterPro" id="IPR035919">
    <property type="entry name" value="EAL_sf"/>
</dbReference>
<dbReference type="Proteomes" id="UP000217979">
    <property type="component" value="Chromosome"/>
</dbReference>
<dbReference type="PROSITE" id="PS50883">
    <property type="entry name" value="EAL"/>
    <property type="match status" value="1"/>
</dbReference>
<organism evidence="2 4">
    <name type="scientific">Cedecea neteri</name>
    <dbReference type="NCBI Taxonomy" id="158822"/>
    <lineage>
        <taxon>Bacteria</taxon>
        <taxon>Pseudomonadati</taxon>
        <taxon>Pseudomonadota</taxon>
        <taxon>Gammaproteobacteria</taxon>
        <taxon>Enterobacterales</taxon>
        <taxon>Enterobacteriaceae</taxon>
        <taxon>Cedecea</taxon>
    </lineage>
</organism>
<dbReference type="EMBL" id="UAVU01000009">
    <property type="protein sequence ID" value="SQC92501.1"/>
    <property type="molecule type" value="Genomic_DNA"/>
</dbReference>
<dbReference type="InterPro" id="IPR050706">
    <property type="entry name" value="Cyclic-di-GMP_PDE-like"/>
</dbReference>
<accession>A0A291DXW2</accession>
<dbReference type="GO" id="GO:0071111">
    <property type="term" value="F:cyclic-guanylate-specific phosphodiesterase activity"/>
    <property type="evidence" value="ECO:0007669"/>
    <property type="project" value="InterPro"/>
</dbReference>
<sequence>MEKSAEFIVNRVMKNNFSLAFESLLQPIFDTSSFKCVGTEMLIRGVHRRALVAPDVFINRLEENGGIVSLGKHIIATAFSYMADVVVPHNSSYLLHLNLSPVQLNDVGFAARVIDLAERRAVPEQRIVFEITDNSIMLDDIGRENAARLREVGFLLAWDDIHSVEQLQDRLAQVETNFIKLDRSCFKATCSEEMLRIVRCAQEREVDVIAEGVETFSQMQMLFNNNVRLAQGYLFSRPLSRDSFRQKHLQATEN</sequence>
<gene>
    <name evidence="3" type="primary">yjcC_6</name>
    <name evidence="2" type="ORF">CO704_10190</name>
    <name evidence="3" type="ORF">NCTC12120_05698</name>
</gene>